<dbReference type="InterPro" id="IPR001509">
    <property type="entry name" value="Epimerase_deHydtase"/>
</dbReference>
<sequence>MKKYLITGGAGFIGSHIAEELSKNGHHVIVLDNLRTGFKKNLEGLDVEFINGDIRDKNLLFKYAQEASTIFHLAALVSVPESLINISECIDINTHGTINVLEAAKRNYGCKVILSSSAANYGDDPILPKIESMAPKPMTPYAISKLDGEYYLNMYQKQWQIPTASLRYFNVFGSRQNPDSAYAAAVPIFINKALKNEPITIYGDGNQTRDFIYVKDIVRANIFASEKGDSIYNIALGHSTSIIELAKKIIEITNSKSPIVFLEERAGDIKHSTADTSKFQQLGFKPLYSLDQALLETIEYYDKRNRETKEIISL</sequence>
<dbReference type="Pfam" id="PF01370">
    <property type="entry name" value="Epimerase"/>
    <property type="match status" value="1"/>
</dbReference>
<dbReference type="AlphaFoldDB" id="A0A0J7L8L2"/>
<evidence type="ECO:0000259" key="2">
    <source>
        <dbReference type="Pfam" id="PF01370"/>
    </source>
</evidence>
<evidence type="ECO:0000313" key="4">
    <source>
        <dbReference type="Proteomes" id="UP000036261"/>
    </source>
</evidence>
<comment type="caution">
    <text evidence="3">The sequence shown here is derived from an EMBL/GenBank/DDBJ whole genome shotgun (WGS) entry which is preliminary data.</text>
</comment>
<protein>
    <recommendedName>
        <fullName evidence="2">NAD-dependent epimerase/dehydratase domain-containing protein</fullName>
    </recommendedName>
</protein>
<dbReference type="Gene3D" id="3.90.25.10">
    <property type="entry name" value="UDP-galactose 4-epimerase, domain 1"/>
    <property type="match status" value="1"/>
</dbReference>
<dbReference type="OrthoDB" id="8967463at2"/>
<evidence type="ECO:0000256" key="1">
    <source>
        <dbReference type="ARBA" id="ARBA00007637"/>
    </source>
</evidence>
<dbReference type="STRING" id="558151.ACM46_05635"/>
<dbReference type="PATRIC" id="fig|558151.6.peg.1182"/>
<dbReference type="Gene3D" id="3.40.50.720">
    <property type="entry name" value="NAD(P)-binding Rossmann-like Domain"/>
    <property type="match status" value="1"/>
</dbReference>
<gene>
    <name evidence="3" type="ORF">ACM46_05635</name>
</gene>
<dbReference type="SUPFAM" id="SSF51735">
    <property type="entry name" value="NAD(P)-binding Rossmann-fold domains"/>
    <property type="match status" value="1"/>
</dbReference>
<dbReference type="RefSeq" id="WP_048505673.1">
    <property type="nucleotide sequence ID" value="NZ_LFND01000002.1"/>
</dbReference>
<name>A0A0J7L8L2_9FLAO</name>
<dbReference type="EMBL" id="LFND01000002">
    <property type="protein sequence ID" value="KMQ65385.1"/>
    <property type="molecule type" value="Genomic_DNA"/>
</dbReference>
<evidence type="ECO:0000313" key="3">
    <source>
        <dbReference type="EMBL" id="KMQ65385.1"/>
    </source>
</evidence>
<comment type="similarity">
    <text evidence="1">Belongs to the NAD(P)-dependent epimerase/dehydratase family.</text>
</comment>
<reference evidence="3 4" key="1">
    <citation type="journal article" date="2013" name="Int. J. Syst. Evol. Microbiol.">
        <title>Chryseobacterium angstadtii sp. nov., isolated from a newt tank.</title>
        <authorList>
            <person name="Kirk K.E."/>
            <person name="Hoffman J.A."/>
            <person name="Smith K.A."/>
            <person name="Strahan B.L."/>
            <person name="Failor K.C."/>
            <person name="Krebs J.E."/>
            <person name="Gale A.N."/>
            <person name="Do T.D."/>
            <person name="Sontag T.C."/>
            <person name="Batties A.M."/>
            <person name="Mistiszyn K."/>
            <person name="Newman J.D."/>
        </authorList>
    </citation>
    <scope>NUCLEOTIDE SEQUENCE [LARGE SCALE GENOMIC DNA]</scope>
    <source>
        <strain evidence="3 4">KM</strain>
    </source>
</reference>
<keyword evidence="4" id="KW-1185">Reference proteome</keyword>
<accession>A0A0J7L8L2</accession>
<organism evidence="3 4">
    <name type="scientific">Chryseobacterium angstadtii</name>
    <dbReference type="NCBI Taxonomy" id="558151"/>
    <lineage>
        <taxon>Bacteria</taxon>
        <taxon>Pseudomonadati</taxon>
        <taxon>Bacteroidota</taxon>
        <taxon>Flavobacteriia</taxon>
        <taxon>Flavobacteriales</taxon>
        <taxon>Weeksellaceae</taxon>
        <taxon>Chryseobacterium group</taxon>
        <taxon>Chryseobacterium</taxon>
    </lineage>
</organism>
<dbReference type="Proteomes" id="UP000036261">
    <property type="component" value="Unassembled WGS sequence"/>
</dbReference>
<dbReference type="PANTHER" id="PTHR43000">
    <property type="entry name" value="DTDP-D-GLUCOSE 4,6-DEHYDRATASE-RELATED"/>
    <property type="match status" value="1"/>
</dbReference>
<proteinExistence type="inferred from homology"/>
<feature type="domain" description="NAD-dependent epimerase/dehydratase" evidence="2">
    <location>
        <begin position="5"/>
        <end position="235"/>
    </location>
</feature>
<dbReference type="InterPro" id="IPR036291">
    <property type="entry name" value="NAD(P)-bd_dom_sf"/>
</dbReference>